<comment type="caution">
    <text evidence="1">The sequence shown here is derived from an EMBL/GenBank/DDBJ whole genome shotgun (WGS) entry which is preliminary data.</text>
</comment>
<protein>
    <submittedName>
        <fullName evidence="1">Uncharacterized protein</fullName>
    </submittedName>
</protein>
<gene>
    <name evidence="1" type="ORF">BGO89_08120</name>
</gene>
<sequence length="480" mass="55884">MRDPKLIQLLRTFTTKEMGRFVDYVASPFYNKNQALTDLCRVLGDFHPFDGGPGDEEIHTKAFPGEAYDYHAFRHRLSDLHALAMNYIALLHTDDEVAMQMRMVMTWSKASILRSRRLHAQFKAFVAKTRKEIGARPVLDDFSYELLWRLAEEESIYETLVRPTTNRIILQDQLDAVLQIMSIRLLRLYTLMQHERHSNDAPFRLHMAPDIVRFLRDNDGLASAPVVQVLLAVYELEEHRSHEAFQKLVSLFQEHRERLDYMDAYMTHLHLTGYCSAQINLEGDERYFREAWLLMQENIALGYMQEGNLLFPDFIYVVRLAGMSGEDAWARDYMRRFAPALQDDVRSDVVAFGEGFLAMCAGHDDEALRWFAQSSIASPICNVQVRAYTISCLYRAGMYEQALAACDTFRHYLQKEKTLTPYYMDALKDFIKLVPRLITIRTKPFNKQMATRRKELLADIGAMPTNVFNLRNWLTKVARE</sequence>
<dbReference type="EMBL" id="MKVH01000008">
    <property type="protein sequence ID" value="OJX59950.1"/>
    <property type="molecule type" value="Genomic_DNA"/>
</dbReference>
<dbReference type="Proteomes" id="UP000184233">
    <property type="component" value="Unassembled WGS sequence"/>
</dbReference>
<reference evidence="1 2" key="1">
    <citation type="submission" date="2016-09" db="EMBL/GenBank/DDBJ databases">
        <title>Genome-resolved meta-omics ties microbial dynamics to process performance in biotechnology for thiocyanate degradation.</title>
        <authorList>
            <person name="Kantor R.S."/>
            <person name="Huddy R.J."/>
            <person name="Iyer R."/>
            <person name="Thomas B.C."/>
            <person name="Brown C.T."/>
            <person name="Anantharaman K."/>
            <person name="Tringe S."/>
            <person name="Hettich R.L."/>
            <person name="Harrison S.T."/>
            <person name="Banfield J.F."/>
        </authorList>
    </citation>
    <scope>NUCLEOTIDE SEQUENCE [LARGE SCALE GENOMIC DNA]</scope>
    <source>
        <strain evidence="1">59-99</strain>
    </source>
</reference>
<organism evidence="1 2">
    <name type="scientific">Candidatus Kapaibacterium thiocyanatum</name>
    <dbReference type="NCBI Taxonomy" id="1895771"/>
    <lineage>
        <taxon>Bacteria</taxon>
        <taxon>Pseudomonadati</taxon>
        <taxon>Candidatus Kapaibacteriota</taxon>
        <taxon>Candidatus Kapaibacteriia</taxon>
        <taxon>Candidatus Kapaibacteriales</taxon>
        <taxon>Candidatus Kapaibacteriaceae</taxon>
        <taxon>Candidatus Kapaibacterium</taxon>
    </lineage>
</organism>
<evidence type="ECO:0000313" key="2">
    <source>
        <dbReference type="Proteomes" id="UP000184233"/>
    </source>
</evidence>
<proteinExistence type="predicted"/>
<accession>A0A1M3L3V3</accession>
<evidence type="ECO:0000313" key="1">
    <source>
        <dbReference type="EMBL" id="OJX59950.1"/>
    </source>
</evidence>
<dbReference type="AlphaFoldDB" id="A0A1M3L3V3"/>
<name>A0A1M3L3V3_9BACT</name>